<keyword evidence="12" id="KW-0472">Membrane</keyword>
<dbReference type="Gene3D" id="1.10.630.10">
    <property type="entry name" value="Cytochrome P450"/>
    <property type="match status" value="1"/>
</dbReference>
<dbReference type="AlphaFoldDB" id="A0A6A4HBJ8"/>
<dbReference type="InterPro" id="IPR001128">
    <property type="entry name" value="Cyt_P450"/>
</dbReference>
<protein>
    <submittedName>
        <fullName evidence="15">Cytochrome P450</fullName>
    </submittedName>
</protein>
<keyword evidence="5 13" id="KW-0349">Heme</keyword>
<keyword evidence="10 13" id="KW-0408">Iron</keyword>
<dbReference type="GO" id="GO:0005506">
    <property type="term" value="F:iron ion binding"/>
    <property type="evidence" value="ECO:0007669"/>
    <property type="project" value="InterPro"/>
</dbReference>
<evidence type="ECO:0000256" key="3">
    <source>
        <dbReference type="ARBA" id="ARBA00004721"/>
    </source>
</evidence>
<dbReference type="PROSITE" id="PS00086">
    <property type="entry name" value="CYTOCHROME_P450"/>
    <property type="match status" value="1"/>
</dbReference>
<reference evidence="15" key="1">
    <citation type="journal article" date="2019" name="Environ. Microbiol.">
        <title>Fungal ecological strategies reflected in gene transcription - a case study of two litter decomposers.</title>
        <authorList>
            <person name="Barbi F."/>
            <person name="Kohler A."/>
            <person name="Barry K."/>
            <person name="Baskaran P."/>
            <person name="Daum C."/>
            <person name="Fauchery L."/>
            <person name="Ihrmark K."/>
            <person name="Kuo A."/>
            <person name="LaButti K."/>
            <person name="Lipzen A."/>
            <person name="Morin E."/>
            <person name="Grigoriev I.V."/>
            <person name="Henrissat B."/>
            <person name="Lindahl B."/>
            <person name="Martin F."/>
        </authorList>
    </citation>
    <scope>NUCLEOTIDE SEQUENCE</scope>
    <source>
        <strain evidence="15">JB14</strain>
    </source>
</reference>
<evidence type="ECO:0000256" key="2">
    <source>
        <dbReference type="ARBA" id="ARBA00004370"/>
    </source>
</evidence>
<feature type="binding site" description="axial binding residue" evidence="13">
    <location>
        <position position="505"/>
    </location>
    <ligand>
        <name>heme</name>
        <dbReference type="ChEBI" id="CHEBI:30413"/>
    </ligand>
    <ligandPart>
        <name>Fe</name>
        <dbReference type="ChEBI" id="CHEBI:18248"/>
    </ligandPart>
</feature>
<evidence type="ECO:0000256" key="6">
    <source>
        <dbReference type="ARBA" id="ARBA00022692"/>
    </source>
</evidence>
<dbReference type="OrthoDB" id="1470350at2759"/>
<evidence type="ECO:0000256" key="10">
    <source>
        <dbReference type="ARBA" id="ARBA00023004"/>
    </source>
</evidence>
<dbReference type="PANTHER" id="PTHR24305">
    <property type="entry name" value="CYTOCHROME P450"/>
    <property type="match status" value="1"/>
</dbReference>
<dbReference type="InterPro" id="IPR036396">
    <property type="entry name" value="Cyt_P450_sf"/>
</dbReference>
<sequence>MSDFLSHLPHLNVIHDLNYASVLRGVAVALLSIVLWNSFYNRRKVHPGSSLGQLPGPPVQGFVTGNVKQLHNLRGWEFHRHLAEEYGPAVQLKEPFGKKGLYTFDPIAMHQVLVKDGSLFQPPRLESGALLLGKGLLNTAGEHHRKQRKMLNPVFSIAHMRSMMPIFYDVVDQLKSALTHRVQSGPQEIDLLGWMARTALELIGQSGFGYSFDNMVDDVPKHKYSMVIKDLVPKLGRLGFARFYILPLAIKLLPTNVRTFIMNITPWKNLHDVRDMANYMHELSVEIYEEKKRALGEGEESVVKQIGQGKDLLSIMMRENMKADTQDKLPEEEIIAQMSTFTFAAMDTTSSAMSRILHLLALHPAVQDKLRQEIIEARKERQGENLSYDELVALPYLDAVCRETLRLYAPVATLMRKAREDTVLPLSRPVRGVDGKDVTEVFIPRGSRVWLSLLNANRSSELWGPDAMEWKPERWLSPLPESIMDSKIPGIYSHLMTFSGGTRSCIGFKFSQLEMKVVIAMLAENFKFSLPPGKEIYWQMSGIASPVIVGDDRHTKLPLIVELANSQ</sequence>
<comment type="subcellular location">
    <subcellularLocation>
        <location evidence="2">Membrane</location>
    </subcellularLocation>
</comment>
<keyword evidence="8" id="KW-1133">Transmembrane helix</keyword>
<dbReference type="GO" id="GO:0004497">
    <property type="term" value="F:monooxygenase activity"/>
    <property type="evidence" value="ECO:0007669"/>
    <property type="project" value="UniProtKB-KW"/>
</dbReference>
<evidence type="ECO:0000256" key="14">
    <source>
        <dbReference type="RuleBase" id="RU000461"/>
    </source>
</evidence>
<dbReference type="CDD" id="cd11069">
    <property type="entry name" value="CYP_FUM15-like"/>
    <property type="match status" value="1"/>
</dbReference>
<keyword evidence="16" id="KW-1185">Reference proteome</keyword>
<keyword evidence="6" id="KW-0812">Transmembrane</keyword>
<gene>
    <name evidence="15" type="ORF">BT96DRAFT_1022191</name>
</gene>
<dbReference type="Pfam" id="PF00067">
    <property type="entry name" value="p450"/>
    <property type="match status" value="1"/>
</dbReference>
<dbReference type="GO" id="GO:0020037">
    <property type="term" value="F:heme binding"/>
    <property type="evidence" value="ECO:0007669"/>
    <property type="project" value="InterPro"/>
</dbReference>
<evidence type="ECO:0000256" key="5">
    <source>
        <dbReference type="ARBA" id="ARBA00022617"/>
    </source>
</evidence>
<dbReference type="InterPro" id="IPR050121">
    <property type="entry name" value="Cytochrome_P450_monoxygenase"/>
</dbReference>
<evidence type="ECO:0000256" key="7">
    <source>
        <dbReference type="ARBA" id="ARBA00022723"/>
    </source>
</evidence>
<evidence type="ECO:0000313" key="15">
    <source>
        <dbReference type="EMBL" id="KAE9395018.1"/>
    </source>
</evidence>
<dbReference type="InterPro" id="IPR002401">
    <property type="entry name" value="Cyt_P450_E_grp-I"/>
</dbReference>
<dbReference type="PANTHER" id="PTHR24305:SF166">
    <property type="entry name" value="CYTOCHROME P450 12A4, MITOCHONDRIAL-RELATED"/>
    <property type="match status" value="1"/>
</dbReference>
<evidence type="ECO:0000256" key="13">
    <source>
        <dbReference type="PIRSR" id="PIRSR602401-1"/>
    </source>
</evidence>
<keyword evidence="7 13" id="KW-0479">Metal-binding</keyword>
<evidence type="ECO:0000256" key="4">
    <source>
        <dbReference type="ARBA" id="ARBA00010617"/>
    </source>
</evidence>
<evidence type="ECO:0000313" key="16">
    <source>
        <dbReference type="Proteomes" id="UP000799118"/>
    </source>
</evidence>
<dbReference type="GO" id="GO:0016020">
    <property type="term" value="C:membrane"/>
    <property type="evidence" value="ECO:0007669"/>
    <property type="project" value="UniProtKB-SubCell"/>
</dbReference>
<evidence type="ECO:0000256" key="1">
    <source>
        <dbReference type="ARBA" id="ARBA00001971"/>
    </source>
</evidence>
<dbReference type="GO" id="GO:0016705">
    <property type="term" value="F:oxidoreductase activity, acting on paired donors, with incorporation or reduction of molecular oxygen"/>
    <property type="evidence" value="ECO:0007669"/>
    <property type="project" value="InterPro"/>
</dbReference>
<dbReference type="SUPFAM" id="SSF48264">
    <property type="entry name" value="Cytochrome P450"/>
    <property type="match status" value="1"/>
</dbReference>
<accession>A0A6A4HBJ8</accession>
<dbReference type="PRINTS" id="PR00463">
    <property type="entry name" value="EP450I"/>
</dbReference>
<evidence type="ECO:0000256" key="8">
    <source>
        <dbReference type="ARBA" id="ARBA00022989"/>
    </source>
</evidence>
<proteinExistence type="inferred from homology"/>
<comment type="similarity">
    <text evidence="4 14">Belongs to the cytochrome P450 family.</text>
</comment>
<dbReference type="EMBL" id="ML769539">
    <property type="protein sequence ID" value="KAE9395018.1"/>
    <property type="molecule type" value="Genomic_DNA"/>
</dbReference>
<dbReference type="Proteomes" id="UP000799118">
    <property type="component" value="Unassembled WGS sequence"/>
</dbReference>
<keyword evidence="9 14" id="KW-0560">Oxidoreductase</keyword>
<keyword evidence="11 14" id="KW-0503">Monooxygenase</keyword>
<dbReference type="PRINTS" id="PR00385">
    <property type="entry name" value="P450"/>
</dbReference>
<dbReference type="InterPro" id="IPR017972">
    <property type="entry name" value="Cyt_P450_CS"/>
</dbReference>
<comment type="pathway">
    <text evidence="3">Secondary metabolite biosynthesis; terpenoid biosynthesis.</text>
</comment>
<evidence type="ECO:0000256" key="9">
    <source>
        <dbReference type="ARBA" id="ARBA00023002"/>
    </source>
</evidence>
<evidence type="ECO:0000256" key="11">
    <source>
        <dbReference type="ARBA" id="ARBA00023033"/>
    </source>
</evidence>
<evidence type="ECO:0000256" key="12">
    <source>
        <dbReference type="ARBA" id="ARBA00023136"/>
    </source>
</evidence>
<name>A0A6A4HBJ8_9AGAR</name>
<comment type="cofactor">
    <cofactor evidence="1 13">
        <name>heme</name>
        <dbReference type="ChEBI" id="CHEBI:30413"/>
    </cofactor>
</comment>
<organism evidence="15 16">
    <name type="scientific">Gymnopus androsaceus JB14</name>
    <dbReference type="NCBI Taxonomy" id="1447944"/>
    <lineage>
        <taxon>Eukaryota</taxon>
        <taxon>Fungi</taxon>
        <taxon>Dikarya</taxon>
        <taxon>Basidiomycota</taxon>
        <taxon>Agaricomycotina</taxon>
        <taxon>Agaricomycetes</taxon>
        <taxon>Agaricomycetidae</taxon>
        <taxon>Agaricales</taxon>
        <taxon>Marasmiineae</taxon>
        <taxon>Omphalotaceae</taxon>
        <taxon>Gymnopus</taxon>
    </lineage>
</organism>